<dbReference type="EMBL" id="CAJZBQ010000024">
    <property type="protein sequence ID" value="CAG9319834.1"/>
    <property type="molecule type" value="Genomic_DNA"/>
</dbReference>
<evidence type="ECO:0000256" key="4">
    <source>
        <dbReference type="ARBA" id="ARBA00022989"/>
    </source>
</evidence>
<dbReference type="Pfam" id="PF02687">
    <property type="entry name" value="FtsX"/>
    <property type="match status" value="2"/>
</dbReference>
<feature type="transmembrane region" description="Helical" evidence="6">
    <location>
        <begin position="321"/>
        <end position="353"/>
    </location>
</feature>
<sequence>MEYALKTWFFLKYGCIESKRHKVHFTLALLSCIIVVTVACVIQTVLYHAPLIFLRTAEGSSGEIDIKLTSENENYYLNKTRIEELISDKTAPRVVFGNSRANCVHCSTSDKKANIYFIDTKREKDIELGREYPYDPLKLGECMIHKKLALALHIEKGDKISLYDLDVNWWRSVFQSFTYEKNITVPSSFAMFYFTLELTVVDIFSKGYGKVADGSASSLVLAELSTLYQLYSQHIQADNYWPTTQGYSEFLTYLDTHSASDLSTHILISMPKPRTDTYMTSNYDNIQKKVTHKASGIVDDLGFYPVSVDLPIMDELQPLQYVTIFLGILLDLILVILFALSVILIYSLLLVSIETKTFELGVIRVLGLTKTGMVFMLVTQTMIFVIPAIIIGIFLSFGCNKIISDMFEEQIGVGFSPEPTPDAVGIAIMIGFLMPIIAGMSPLRQIFYSNLAESLDVSHSKSKAVSIKIEGSDSVVKRTIVWFGFVTVVFGFVVYLLLPLALLSFNLQLLLGIFLAILIAFLLGLVLLSMNFQYLFERATVLLFFWWESSAMRLMIVKNLAAHRLRNRKTTVMYALALAFIIFLSVMAEMQLTAASYRNLQSHGVKLVVQADPKTDDILPSHNLQLVVDNYGDIIDSYSWVTKELIQVIDEADATLLKNLGKAYEYNVQIYGVSPNLIDTIFGEFVIVTDRDTSTGLSLSEQLYTPEGTQGALMGTLYEDMLDLSVSPNSTFLVQVYAPYDNFFRVMRPIAFAESFSGFVMSKFPKNKKQSFLVSIPTWQDLAGKYAESANNVPMGYLMIKLATSDGDLIDKLYTDLNEVISYNDDLSIWDYRDSQSTAQQSAGLMSTVFSLVTLIAMFLCFFSLVSSMSANILEQAKEISVLRATGVRKIRIAILYVYEAFVLLFSAGLMGIMIGTFVAWTMSVQQVMFNDIPMPFIFPWEITIAVFVGSIICAFLASFFPSRKLVAKPIAELMRTLS</sequence>
<evidence type="ECO:0000259" key="7">
    <source>
        <dbReference type="Pfam" id="PF02687"/>
    </source>
</evidence>
<dbReference type="InterPro" id="IPR003838">
    <property type="entry name" value="ABC3_permease_C"/>
</dbReference>
<proteinExistence type="predicted"/>
<evidence type="ECO:0000256" key="2">
    <source>
        <dbReference type="ARBA" id="ARBA00022475"/>
    </source>
</evidence>
<keyword evidence="2" id="KW-1003">Cell membrane</keyword>
<feature type="transmembrane region" description="Helical" evidence="6">
    <location>
        <begin position="572"/>
        <end position="592"/>
    </location>
</feature>
<feature type="transmembrane region" description="Helical" evidence="6">
    <location>
        <begin position="27"/>
        <end position="47"/>
    </location>
</feature>
<gene>
    <name evidence="8" type="ORF">BSTOLATCC_MIC25079</name>
</gene>
<evidence type="ECO:0000256" key="1">
    <source>
        <dbReference type="ARBA" id="ARBA00004651"/>
    </source>
</evidence>
<feature type="transmembrane region" description="Helical" evidence="6">
    <location>
        <begin position="480"/>
        <end position="503"/>
    </location>
</feature>
<keyword evidence="9" id="KW-1185">Reference proteome</keyword>
<evidence type="ECO:0000313" key="9">
    <source>
        <dbReference type="Proteomes" id="UP001162131"/>
    </source>
</evidence>
<feature type="transmembrane region" description="Helical" evidence="6">
    <location>
        <begin position="509"/>
        <end position="528"/>
    </location>
</feature>
<dbReference type="PANTHER" id="PTHR32522">
    <property type="match status" value="1"/>
</dbReference>
<keyword evidence="5 6" id="KW-0472">Membrane</keyword>
<feature type="domain" description="ABC3 transporter permease C-terminal" evidence="7">
    <location>
        <begin position="852"/>
        <end position="970"/>
    </location>
</feature>
<name>A0AAU9J1U9_9CILI</name>
<feature type="transmembrane region" description="Helical" evidence="6">
    <location>
        <begin position="423"/>
        <end position="443"/>
    </location>
</feature>
<organism evidence="8 9">
    <name type="scientific">Blepharisma stoltei</name>
    <dbReference type="NCBI Taxonomy" id="1481888"/>
    <lineage>
        <taxon>Eukaryota</taxon>
        <taxon>Sar</taxon>
        <taxon>Alveolata</taxon>
        <taxon>Ciliophora</taxon>
        <taxon>Postciliodesmatophora</taxon>
        <taxon>Heterotrichea</taxon>
        <taxon>Heterotrichida</taxon>
        <taxon>Blepharismidae</taxon>
        <taxon>Blepharisma</taxon>
    </lineage>
</organism>
<evidence type="ECO:0000313" key="8">
    <source>
        <dbReference type="EMBL" id="CAG9319834.1"/>
    </source>
</evidence>
<evidence type="ECO:0000256" key="6">
    <source>
        <dbReference type="SAM" id="Phobius"/>
    </source>
</evidence>
<feature type="transmembrane region" description="Helical" evidence="6">
    <location>
        <begin position="895"/>
        <end position="921"/>
    </location>
</feature>
<evidence type="ECO:0000256" key="5">
    <source>
        <dbReference type="ARBA" id="ARBA00023136"/>
    </source>
</evidence>
<keyword evidence="3 6" id="KW-0812">Transmembrane</keyword>
<protein>
    <recommendedName>
        <fullName evidence="7">ABC3 transporter permease C-terminal domain-containing protein</fullName>
    </recommendedName>
</protein>
<feature type="transmembrane region" description="Helical" evidence="6">
    <location>
        <begin position="941"/>
        <end position="961"/>
    </location>
</feature>
<reference evidence="8" key="1">
    <citation type="submission" date="2021-09" db="EMBL/GenBank/DDBJ databases">
        <authorList>
            <consortium name="AG Swart"/>
            <person name="Singh M."/>
            <person name="Singh A."/>
            <person name="Seah K."/>
            <person name="Emmerich C."/>
        </authorList>
    </citation>
    <scope>NUCLEOTIDE SEQUENCE</scope>
    <source>
        <strain evidence="8">ATCC30299</strain>
    </source>
</reference>
<feature type="transmembrane region" description="Helical" evidence="6">
    <location>
        <begin position="374"/>
        <end position="403"/>
    </location>
</feature>
<dbReference type="AlphaFoldDB" id="A0AAU9J1U9"/>
<feature type="domain" description="ABC3 transporter permease C-terminal" evidence="7">
    <location>
        <begin position="333"/>
        <end position="450"/>
    </location>
</feature>
<keyword evidence="4 6" id="KW-1133">Transmembrane helix</keyword>
<comment type="caution">
    <text evidence="8">The sequence shown here is derived from an EMBL/GenBank/DDBJ whole genome shotgun (WGS) entry which is preliminary data.</text>
</comment>
<comment type="subcellular location">
    <subcellularLocation>
        <location evidence="1">Cell membrane</location>
        <topology evidence="1">Multi-pass membrane protein</topology>
    </subcellularLocation>
</comment>
<evidence type="ECO:0000256" key="3">
    <source>
        <dbReference type="ARBA" id="ARBA00022692"/>
    </source>
</evidence>
<dbReference type="PANTHER" id="PTHR32522:SF3">
    <property type="entry name" value="ABC3 TRANSPORTER PERMEASE PROTEIN DOMAIN-CONTAINING PROTEIN"/>
    <property type="match status" value="1"/>
</dbReference>
<accession>A0AAU9J1U9</accession>
<dbReference type="Proteomes" id="UP001162131">
    <property type="component" value="Unassembled WGS sequence"/>
</dbReference>
<dbReference type="GO" id="GO:0005886">
    <property type="term" value="C:plasma membrane"/>
    <property type="evidence" value="ECO:0007669"/>
    <property type="project" value="UniProtKB-SubCell"/>
</dbReference>
<feature type="transmembrane region" description="Helical" evidence="6">
    <location>
        <begin position="849"/>
        <end position="874"/>
    </location>
</feature>